<sequence length="66" mass="6969">MVAPSSTSEHPTPPSCSSLVASTVPNTNSDVSMNDAHNMSDEMTTSEPSFLNMMNDAVAYSTSPCR</sequence>
<feature type="compositionally biased region" description="Polar residues" evidence="1">
    <location>
        <begin position="19"/>
        <end position="49"/>
    </location>
</feature>
<evidence type="ECO:0000256" key="1">
    <source>
        <dbReference type="SAM" id="MobiDB-lite"/>
    </source>
</evidence>
<accession>A0A0A9AP33</accession>
<reference evidence="2" key="2">
    <citation type="journal article" date="2015" name="Data Brief">
        <title>Shoot transcriptome of the giant reed, Arundo donax.</title>
        <authorList>
            <person name="Barrero R.A."/>
            <person name="Guerrero F.D."/>
            <person name="Moolhuijzen P."/>
            <person name="Goolsby J.A."/>
            <person name="Tidwell J."/>
            <person name="Bellgard S.E."/>
            <person name="Bellgard M.I."/>
        </authorList>
    </citation>
    <scope>NUCLEOTIDE SEQUENCE</scope>
    <source>
        <tissue evidence="2">Shoot tissue taken approximately 20 cm above the soil surface</tissue>
    </source>
</reference>
<feature type="region of interest" description="Disordered" evidence="1">
    <location>
        <begin position="1"/>
        <end position="50"/>
    </location>
</feature>
<reference evidence="2" key="1">
    <citation type="submission" date="2014-09" db="EMBL/GenBank/DDBJ databases">
        <authorList>
            <person name="Magalhaes I.L.F."/>
            <person name="Oliveira U."/>
            <person name="Santos F.R."/>
            <person name="Vidigal T.H.D.A."/>
            <person name="Brescovit A.D."/>
            <person name="Santos A.J."/>
        </authorList>
    </citation>
    <scope>NUCLEOTIDE SEQUENCE</scope>
    <source>
        <tissue evidence="2">Shoot tissue taken approximately 20 cm above the soil surface</tissue>
    </source>
</reference>
<name>A0A0A9AP33_ARUDO</name>
<protein>
    <submittedName>
        <fullName evidence="2">Uncharacterized protein</fullName>
    </submittedName>
</protein>
<dbReference type="AlphaFoldDB" id="A0A0A9AP33"/>
<organism evidence="2">
    <name type="scientific">Arundo donax</name>
    <name type="common">Giant reed</name>
    <name type="synonym">Donax arundinaceus</name>
    <dbReference type="NCBI Taxonomy" id="35708"/>
    <lineage>
        <taxon>Eukaryota</taxon>
        <taxon>Viridiplantae</taxon>
        <taxon>Streptophyta</taxon>
        <taxon>Embryophyta</taxon>
        <taxon>Tracheophyta</taxon>
        <taxon>Spermatophyta</taxon>
        <taxon>Magnoliopsida</taxon>
        <taxon>Liliopsida</taxon>
        <taxon>Poales</taxon>
        <taxon>Poaceae</taxon>
        <taxon>PACMAD clade</taxon>
        <taxon>Arundinoideae</taxon>
        <taxon>Arundineae</taxon>
        <taxon>Arundo</taxon>
    </lineage>
</organism>
<proteinExistence type="predicted"/>
<feature type="compositionally biased region" description="Low complexity" evidence="1">
    <location>
        <begin position="1"/>
        <end position="18"/>
    </location>
</feature>
<dbReference type="EMBL" id="GBRH01244984">
    <property type="protein sequence ID" value="JAD52911.1"/>
    <property type="molecule type" value="Transcribed_RNA"/>
</dbReference>
<evidence type="ECO:0000313" key="2">
    <source>
        <dbReference type="EMBL" id="JAD52911.1"/>
    </source>
</evidence>